<comment type="caution">
    <text evidence="1">The sequence shown here is derived from an EMBL/GenBank/DDBJ whole genome shotgun (WGS) entry which is preliminary data.</text>
</comment>
<dbReference type="Proteomes" id="UP000003764">
    <property type="component" value="Unassembled WGS sequence"/>
</dbReference>
<keyword evidence="2" id="KW-1185">Reference proteome</keyword>
<sequence>MRNNGLVEDAQGSKLPIARMADIITGYFVPIVIALDVSLC</sequence>
<proteinExistence type="predicted"/>
<accession>A0ABP2IA86</accession>
<evidence type="ECO:0000313" key="2">
    <source>
        <dbReference type="Proteomes" id="UP000003764"/>
    </source>
</evidence>
<dbReference type="EMBL" id="ADNT01000096">
    <property type="protein sequence ID" value="EFG49084.1"/>
    <property type="molecule type" value="Genomic_DNA"/>
</dbReference>
<organism evidence="1 2">
    <name type="scientific">Aerococcus viridans (strain ATCC 11563 / DSM 20340 / CCUG 4311 / JCM 20461 / NBRC 12219 / NCTC 8251 / M1)</name>
    <dbReference type="NCBI Taxonomy" id="655812"/>
    <lineage>
        <taxon>Bacteria</taxon>
        <taxon>Bacillati</taxon>
        <taxon>Bacillota</taxon>
        <taxon>Bacilli</taxon>
        <taxon>Lactobacillales</taxon>
        <taxon>Aerococcaceae</taxon>
        <taxon>Aerococcus</taxon>
    </lineage>
</organism>
<reference evidence="1 2" key="1">
    <citation type="submission" date="2010-04" db="EMBL/GenBank/DDBJ databases">
        <authorList>
            <person name="Muzny D."/>
            <person name="Qin X."/>
            <person name="Deng J."/>
            <person name="Jiang H."/>
            <person name="Liu Y."/>
            <person name="Qu J."/>
            <person name="Song X.-Z."/>
            <person name="Zhang L."/>
            <person name="Thornton R."/>
            <person name="Coyle M."/>
            <person name="Francisco L."/>
            <person name="Jackson L."/>
            <person name="Javaid M."/>
            <person name="Korchina V."/>
            <person name="Kovar C."/>
            <person name="Mata R."/>
            <person name="Mathew T."/>
            <person name="Ngo R."/>
            <person name="Nguyen L."/>
            <person name="Nguyen N."/>
            <person name="Okwuonu G."/>
            <person name="Ongeri F."/>
            <person name="Pham C."/>
            <person name="Simmons D."/>
            <person name="Wilczek-Boney K."/>
            <person name="Hale W."/>
            <person name="Jakkamsetti A."/>
            <person name="Pham P."/>
            <person name="Ruth R."/>
            <person name="San Lucas F."/>
            <person name="Warren J."/>
            <person name="Zhang J."/>
            <person name="Zhao Z."/>
            <person name="Zhou C."/>
            <person name="Zhu D."/>
            <person name="Lee S."/>
            <person name="Bess C."/>
            <person name="Blankenburg K."/>
            <person name="Forbes L."/>
            <person name="Fu Q."/>
            <person name="Gubbala S."/>
            <person name="Hirani K."/>
            <person name="Jayaseelan J.C."/>
            <person name="Lara F."/>
            <person name="Munidasa M."/>
            <person name="Palculict T."/>
            <person name="Patil S."/>
            <person name="Pu L.-L."/>
            <person name="Saada N."/>
            <person name="Tang L."/>
            <person name="Weissenberger G."/>
            <person name="Zhu Y."/>
            <person name="Hemphill L."/>
            <person name="Shang Y."/>
            <person name="Youmans B."/>
            <person name="Ayvaz T."/>
            <person name="Ross M."/>
            <person name="Santibanez J."/>
            <person name="Aqrawi P."/>
            <person name="Gross S."/>
            <person name="Joshi V."/>
            <person name="Fowler G."/>
            <person name="Nazareth L."/>
            <person name="Reid J."/>
            <person name="Worley K."/>
            <person name="Petrosino J."/>
            <person name="Highlander S."/>
            <person name="Gibbs R."/>
            <person name="Gibbs R."/>
        </authorList>
    </citation>
    <scope>NUCLEOTIDE SEQUENCE [LARGE SCALE GENOMIC DNA]</scope>
    <source>
        <strain evidence="1 2">ATCC 11563</strain>
    </source>
</reference>
<gene>
    <name evidence="1" type="ORF">HMPREF0061_1563</name>
</gene>
<protein>
    <submittedName>
        <fullName evidence="1">Uncharacterized protein</fullName>
    </submittedName>
</protein>
<evidence type="ECO:0000313" key="1">
    <source>
        <dbReference type="EMBL" id="EFG49084.1"/>
    </source>
</evidence>
<name>A0ABP2IA86_AERVM</name>